<dbReference type="Proteomes" id="UP000095281">
    <property type="component" value="Unplaced"/>
</dbReference>
<keyword evidence="1" id="KW-1185">Reference proteome</keyword>
<organism evidence="1 2">
    <name type="scientific">Meloidogyne hapla</name>
    <name type="common">Root-knot nematode worm</name>
    <dbReference type="NCBI Taxonomy" id="6305"/>
    <lineage>
        <taxon>Eukaryota</taxon>
        <taxon>Metazoa</taxon>
        <taxon>Ecdysozoa</taxon>
        <taxon>Nematoda</taxon>
        <taxon>Chromadorea</taxon>
        <taxon>Rhabditida</taxon>
        <taxon>Tylenchina</taxon>
        <taxon>Tylenchomorpha</taxon>
        <taxon>Tylenchoidea</taxon>
        <taxon>Meloidogynidae</taxon>
        <taxon>Meloidogyninae</taxon>
        <taxon>Meloidogyne</taxon>
    </lineage>
</organism>
<evidence type="ECO:0000313" key="2">
    <source>
        <dbReference type="WBParaSite" id="MhA1_Contig590.frz3.gene8"/>
    </source>
</evidence>
<name>A0A1I8BV99_MELHA</name>
<dbReference type="AlphaFoldDB" id="A0A1I8BV99"/>
<protein>
    <submittedName>
        <fullName evidence="2">DUF659 domain-containing protein</fullName>
    </submittedName>
</protein>
<proteinExistence type="predicted"/>
<accession>A0A1I8BV99</accession>
<evidence type="ECO:0000313" key="1">
    <source>
        <dbReference type="Proteomes" id="UP000095281"/>
    </source>
</evidence>
<dbReference type="WBParaSite" id="MhA1_Contig590.frz3.gene8">
    <property type="protein sequence ID" value="MhA1_Contig590.frz3.gene8"/>
    <property type="gene ID" value="MhA1_Contig590.frz3.gene8"/>
</dbReference>
<reference evidence="2" key="1">
    <citation type="submission" date="2016-11" db="UniProtKB">
        <authorList>
            <consortium name="WormBaseParasite"/>
        </authorList>
    </citation>
    <scope>IDENTIFICATION</scope>
</reference>
<sequence length="190" mass="21284">MPKSPRLTSTAMREWTSKFPKGIFTRDGNIIYCNPCNQRTIDRIKKKIGDGFVWVGVDETTDRAGRYAANLLVGRLDSGAFYPPHLISTKNAISSAEGTVGMEIKKKMDAVLAGNPGLSKLIDIAKILTGGEVEIDMDPNMISAFKYAPMTSTDMERSFSIYRTVLAENRMRFTPENLERFLICNCEMRN</sequence>